<proteinExistence type="predicted"/>
<keyword evidence="3" id="KW-1185">Reference proteome</keyword>
<feature type="region of interest" description="Disordered" evidence="1">
    <location>
        <begin position="115"/>
        <end position="134"/>
    </location>
</feature>
<feature type="region of interest" description="Disordered" evidence="1">
    <location>
        <begin position="71"/>
        <end position="102"/>
    </location>
</feature>
<comment type="caution">
    <text evidence="2">The sequence shown here is derived from an EMBL/GenBank/DDBJ whole genome shotgun (WGS) entry which is preliminary data.</text>
</comment>
<feature type="compositionally biased region" description="Low complexity" evidence="1">
    <location>
        <begin position="73"/>
        <end position="85"/>
    </location>
</feature>
<name>A0A5B7EQS0_PORTR</name>
<protein>
    <submittedName>
        <fullName evidence="2">Uncharacterized protein</fullName>
    </submittedName>
</protein>
<dbReference type="EMBL" id="VSRR010003113">
    <property type="protein sequence ID" value="MPC34724.1"/>
    <property type="molecule type" value="Genomic_DNA"/>
</dbReference>
<dbReference type="Proteomes" id="UP000324222">
    <property type="component" value="Unassembled WGS sequence"/>
</dbReference>
<organism evidence="2 3">
    <name type="scientific">Portunus trituberculatus</name>
    <name type="common">Swimming crab</name>
    <name type="synonym">Neptunus trituberculatus</name>
    <dbReference type="NCBI Taxonomy" id="210409"/>
    <lineage>
        <taxon>Eukaryota</taxon>
        <taxon>Metazoa</taxon>
        <taxon>Ecdysozoa</taxon>
        <taxon>Arthropoda</taxon>
        <taxon>Crustacea</taxon>
        <taxon>Multicrustacea</taxon>
        <taxon>Malacostraca</taxon>
        <taxon>Eumalacostraca</taxon>
        <taxon>Eucarida</taxon>
        <taxon>Decapoda</taxon>
        <taxon>Pleocyemata</taxon>
        <taxon>Brachyura</taxon>
        <taxon>Eubrachyura</taxon>
        <taxon>Portunoidea</taxon>
        <taxon>Portunidae</taxon>
        <taxon>Portuninae</taxon>
        <taxon>Portunus</taxon>
    </lineage>
</organism>
<gene>
    <name evidence="2" type="ORF">E2C01_028124</name>
</gene>
<accession>A0A5B7EQS0</accession>
<evidence type="ECO:0000256" key="1">
    <source>
        <dbReference type="SAM" id="MobiDB-lite"/>
    </source>
</evidence>
<evidence type="ECO:0000313" key="3">
    <source>
        <dbReference type="Proteomes" id="UP000324222"/>
    </source>
</evidence>
<dbReference type="AlphaFoldDB" id="A0A5B7EQS0"/>
<reference evidence="2 3" key="1">
    <citation type="submission" date="2019-05" db="EMBL/GenBank/DDBJ databases">
        <title>Another draft genome of Portunus trituberculatus and its Hox gene families provides insights of decapod evolution.</title>
        <authorList>
            <person name="Jeong J.-H."/>
            <person name="Song I."/>
            <person name="Kim S."/>
            <person name="Choi T."/>
            <person name="Kim D."/>
            <person name="Ryu S."/>
            <person name="Kim W."/>
        </authorList>
    </citation>
    <scope>NUCLEOTIDE SEQUENCE [LARGE SCALE GENOMIC DNA]</scope>
    <source>
        <tissue evidence="2">Muscle</tissue>
    </source>
</reference>
<sequence length="134" mass="14822">MRPLEATLLAGQRGGLCLGHHLESLPPTKRIQKANQSIIHRRSGTICVTGVHSQAAGLHLSPHTTLQPFLLYPSTPARSSPSPRNSHPRHGAHTDLGTRSHVKPLLTLTLMEGRLHNETRRPHKHCTATPQQRY</sequence>
<evidence type="ECO:0000313" key="2">
    <source>
        <dbReference type="EMBL" id="MPC34724.1"/>
    </source>
</evidence>